<dbReference type="GO" id="GO:0005524">
    <property type="term" value="F:ATP binding"/>
    <property type="evidence" value="ECO:0007669"/>
    <property type="project" value="UniProtKB-UniRule"/>
</dbReference>
<keyword evidence="7" id="KW-0547">Nucleotide-binding</keyword>
<comment type="caution">
    <text evidence="11">The sequence shown here is derived from an EMBL/GenBank/DDBJ whole genome shotgun (WGS) entry which is preliminary data.</text>
</comment>
<feature type="transmembrane region" description="Helical" evidence="7">
    <location>
        <begin position="1136"/>
        <end position="1158"/>
    </location>
</feature>
<feature type="compositionally biased region" description="Polar residues" evidence="8">
    <location>
        <begin position="13"/>
        <end position="32"/>
    </location>
</feature>
<evidence type="ECO:0000259" key="10">
    <source>
        <dbReference type="Pfam" id="PF24534"/>
    </source>
</evidence>
<feature type="compositionally biased region" description="Basic and acidic residues" evidence="8">
    <location>
        <begin position="44"/>
        <end position="55"/>
    </location>
</feature>
<dbReference type="Gene3D" id="3.30.70.100">
    <property type="match status" value="1"/>
</dbReference>
<dbReference type="SFLD" id="SFLDF00027">
    <property type="entry name" value="p-type_atpase"/>
    <property type="match status" value="1"/>
</dbReference>
<feature type="compositionally biased region" description="Polar residues" evidence="8">
    <location>
        <begin position="90"/>
        <end position="106"/>
    </location>
</feature>
<organism evidence="11 12">
    <name type="scientific">Cercophora newfieldiana</name>
    <dbReference type="NCBI Taxonomy" id="92897"/>
    <lineage>
        <taxon>Eukaryota</taxon>
        <taxon>Fungi</taxon>
        <taxon>Dikarya</taxon>
        <taxon>Ascomycota</taxon>
        <taxon>Pezizomycotina</taxon>
        <taxon>Sordariomycetes</taxon>
        <taxon>Sordariomycetidae</taxon>
        <taxon>Sordariales</taxon>
        <taxon>Lasiosphaeriaceae</taxon>
        <taxon>Cercophora</taxon>
    </lineage>
</organism>
<evidence type="ECO:0000259" key="9">
    <source>
        <dbReference type="Pfam" id="PF00122"/>
    </source>
</evidence>
<dbReference type="Gene3D" id="3.40.50.1000">
    <property type="entry name" value="HAD superfamily/HAD-like"/>
    <property type="match status" value="1"/>
</dbReference>
<keyword evidence="6 7" id="KW-0472">Membrane</keyword>
<evidence type="ECO:0000256" key="3">
    <source>
        <dbReference type="ARBA" id="ARBA00022723"/>
    </source>
</evidence>
<evidence type="ECO:0000256" key="8">
    <source>
        <dbReference type="SAM" id="MobiDB-lite"/>
    </source>
</evidence>
<feature type="transmembrane region" description="Helical" evidence="7">
    <location>
        <begin position="622"/>
        <end position="640"/>
    </location>
</feature>
<keyword evidence="5 7" id="KW-1133">Transmembrane helix</keyword>
<dbReference type="PANTHER" id="PTHR46594:SF4">
    <property type="entry name" value="P-TYPE CATION-TRANSPORTING ATPASE"/>
    <property type="match status" value="1"/>
</dbReference>
<dbReference type="Proteomes" id="UP001174936">
    <property type="component" value="Unassembled WGS sequence"/>
</dbReference>
<dbReference type="InterPro" id="IPR036163">
    <property type="entry name" value="HMA_dom_sf"/>
</dbReference>
<dbReference type="GO" id="GO:0016887">
    <property type="term" value="F:ATP hydrolysis activity"/>
    <property type="evidence" value="ECO:0007669"/>
    <property type="project" value="InterPro"/>
</dbReference>
<reference evidence="11" key="1">
    <citation type="submission" date="2023-06" db="EMBL/GenBank/DDBJ databases">
        <title>Genome-scale phylogeny and comparative genomics of the fungal order Sordariales.</title>
        <authorList>
            <consortium name="Lawrence Berkeley National Laboratory"/>
            <person name="Hensen N."/>
            <person name="Bonometti L."/>
            <person name="Westerberg I."/>
            <person name="Brannstrom I.O."/>
            <person name="Guillou S."/>
            <person name="Cros-Aarteil S."/>
            <person name="Calhoun S."/>
            <person name="Haridas S."/>
            <person name="Kuo A."/>
            <person name="Mondo S."/>
            <person name="Pangilinan J."/>
            <person name="Riley R."/>
            <person name="Labutti K."/>
            <person name="Andreopoulos B."/>
            <person name="Lipzen A."/>
            <person name="Chen C."/>
            <person name="Yanf M."/>
            <person name="Daum C."/>
            <person name="Ng V."/>
            <person name="Clum A."/>
            <person name="Steindorff A."/>
            <person name="Ohm R."/>
            <person name="Martin F."/>
            <person name="Silar P."/>
            <person name="Natvig D."/>
            <person name="Lalanne C."/>
            <person name="Gautier V."/>
            <person name="Ament-Velasquez S.L."/>
            <person name="Kruys A."/>
            <person name="Hutchinson M.I."/>
            <person name="Powell A.J."/>
            <person name="Barry K."/>
            <person name="Miller A.N."/>
            <person name="Grigoriev I.V."/>
            <person name="Debuchy R."/>
            <person name="Gladieux P."/>
            <person name="Thoren M.H."/>
            <person name="Johannesson H."/>
        </authorList>
    </citation>
    <scope>NUCLEOTIDE SEQUENCE</scope>
    <source>
        <strain evidence="11">SMH2532-1</strain>
    </source>
</reference>
<dbReference type="CDD" id="cd00371">
    <property type="entry name" value="HMA"/>
    <property type="match status" value="1"/>
</dbReference>
<dbReference type="SFLD" id="SFLDS00003">
    <property type="entry name" value="Haloacid_Dehalogenase"/>
    <property type="match status" value="1"/>
</dbReference>
<feature type="region of interest" description="Disordered" evidence="8">
    <location>
        <begin position="90"/>
        <end position="126"/>
    </location>
</feature>
<dbReference type="PROSITE" id="PS00154">
    <property type="entry name" value="ATPASE_E1_E2"/>
    <property type="match status" value="1"/>
</dbReference>
<dbReference type="EMBL" id="JAULSV010000007">
    <property type="protein sequence ID" value="KAK0639724.1"/>
    <property type="molecule type" value="Genomic_DNA"/>
</dbReference>
<keyword evidence="3 7" id="KW-0479">Metal-binding</keyword>
<dbReference type="SUPFAM" id="SSF56784">
    <property type="entry name" value="HAD-like"/>
    <property type="match status" value="1"/>
</dbReference>
<evidence type="ECO:0000256" key="2">
    <source>
        <dbReference type="ARBA" id="ARBA00022692"/>
    </source>
</evidence>
<dbReference type="InterPro" id="IPR023298">
    <property type="entry name" value="ATPase_P-typ_TM_dom_sf"/>
</dbReference>
<dbReference type="InterPro" id="IPR017969">
    <property type="entry name" value="Heavy-metal-associated_CS"/>
</dbReference>
<dbReference type="InterPro" id="IPR023299">
    <property type="entry name" value="ATPase_P-typ_cyto_dom_N"/>
</dbReference>
<dbReference type="GO" id="GO:0046872">
    <property type="term" value="F:metal ion binding"/>
    <property type="evidence" value="ECO:0007669"/>
    <property type="project" value="UniProtKB-KW"/>
</dbReference>
<comment type="subcellular location">
    <subcellularLocation>
        <location evidence="1 7">Membrane</location>
    </subcellularLocation>
</comment>
<feature type="compositionally biased region" description="Basic residues" evidence="8">
    <location>
        <begin position="276"/>
        <end position="288"/>
    </location>
</feature>
<dbReference type="InterPro" id="IPR006121">
    <property type="entry name" value="HMA_dom"/>
</dbReference>
<keyword evidence="7" id="KW-0067">ATP-binding</keyword>
<dbReference type="SUPFAM" id="SSF81665">
    <property type="entry name" value="Calcium ATPase, transmembrane domain M"/>
    <property type="match status" value="1"/>
</dbReference>
<keyword evidence="2 7" id="KW-0812">Transmembrane</keyword>
<feature type="domain" description="PCA1 HMA heavy metal-associated" evidence="10">
    <location>
        <begin position="449"/>
        <end position="506"/>
    </location>
</feature>
<evidence type="ECO:0000313" key="12">
    <source>
        <dbReference type="Proteomes" id="UP001174936"/>
    </source>
</evidence>
<dbReference type="InterPro" id="IPR001757">
    <property type="entry name" value="P_typ_ATPase"/>
</dbReference>
<evidence type="ECO:0000256" key="4">
    <source>
        <dbReference type="ARBA" id="ARBA00022967"/>
    </source>
</evidence>
<feature type="region of interest" description="Disordered" evidence="8">
    <location>
        <begin position="1"/>
        <end position="75"/>
    </location>
</feature>
<dbReference type="InterPro" id="IPR023214">
    <property type="entry name" value="HAD_sf"/>
</dbReference>
<proteinExistence type="inferred from homology"/>
<name>A0AA40CJS9_9PEZI</name>
<dbReference type="SUPFAM" id="SSF81653">
    <property type="entry name" value="Calcium ATPase, transduction domain A"/>
    <property type="match status" value="1"/>
</dbReference>
<dbReference type="SFLD" id="SFLDG00002">
    <property type="entry name" value="C1.7:_P-type_atpase_like"/>
    <property type="match status" value="1"/>
</dbReference>
<evidence type="ECO:0000256" key="6">
    <source>
        <dbReference type="ARBA" id="ARBA00023136"/>
    </source>
</evidence>
<feature type="compositionally biased region" description="Low complexity" evidence="8">
    <location>
        <begin position="266"/>
        <end position="275"/>
    </location>
</feature>
<dbReference type="InterPro" id="IPR059000">
    <property type="entry name" value="ATPase_P-type_domA"/>
</dbReference>
<dbReference type="InterPro" id="IPR027256">
    <property type="entry name" value="P-typ_ATPase_IB"/>
</dbReference>
<evidence type="ECO:0000256" key="7">
    <source>
        <dbReference type="RuleBase" id="RU362081"/>
    </source>
</evidence>
<dbReference type="PANTHER" id="PTHR46594">
    <property type="entry name" value="P-TYPE CATION-TRANSPORTING ATPASE"/>
    <property type="match status" value="1"/>
</dbReference>
<keyword evidence="4" id="KW-1278">Translocase</keyword>
<accession>A0AA40CJS9</accession>
<dbReference type="GO" id="GO:0016020">
    <property type="term" value="C:membrane"/>
    <property type="evidence" value="ECO:0007669"/>
    <property type="project" value="UniProtKB-SubCell"/>
</dbReference>
<dbReference type="Pfam" id="PF24534">
    <property type="entry name" value="HMA_PCA1"/>
    <property type="match status" value="1"/>
</dbReference>
<feature type="domain" description="P-type ATPase A" evidence="9">
    <location>
        <begin position="653"/>
        <end position="753"/>
    </location>
</feature>
<feature type="transmembrane region" description="Helical" evidence="7">
    <location>
        <begin position="588"/>
        <end position="610"/>
    </location>
</feature>
<dbReference type="PROSITE" id="PS01047">
    <property type="entry name" value="HMA_1"/>
    <property type="match status" value="1"/>
</dbReference>
<dbReference type="FunFam" id="2.70.150.10:FF:000002">
    <property type="entry name" value="Copper-transporting ATPase 1, putative"/>
    <property type="match status" value="1"/>
</dbReference>
<feature type="transmembrane region" description="Helical" evidence="7">
    <location>
        <begin position="811"/>
        <end position="840"/>
    </location>
</feature>
<evidence type="ECO:0000313" key="11">
    <source>
        <dbReference type="EMBL" id="KAK0639724.1"/>
    </source>
</evidence>
<dbReference type="Pfam" id="PF00702">
    <property type="entry name" value="Hydrolase"/>
    <property type="match status" value="1"/>
</dbReference>
<dbReference type="PRINTS" id="PR00119">
    <property type="entry name" value="CATATPASE"/>
</dbReference>
<comment type="similarity">
    <text evidence="7">Belongs to the cation transport ATPase (P-type) (TC 3.A.3) family. Type IB subfamily.</text>
</comment>
<dbReference type="NCBIfam" id="TIGR01494">
    <property type="entry name" value="ATPase_P-type"/>
    <property type="match status" value="2"/>
</dbReference>
<dbReference type="InterPro" id="IPR018303">
    <property type="entry name" value="ATPase_P-typ_P_site"/>
</dbReference>
<evidence type="ECO:0000256" key="5">
    <source>
        <dbReference type="ARBA" id="ARBA00022989"/>
    </source>
</evidence>
<evidence type="ECO:0000256" key="1">
    <source>
        <dbReference type="ARBA" id="ARBA00004370"/>
    </source>
</evidence>
<dbReference type="AlphaFoldDB" id="A0AA40CJS9"/>
<dbReference type="NCBIfam" id="TIGR01525">
    <property type="entry name" value="ATPase-IB_hvy"/>
    <property type="match status" value="1"/>
</dbReference>
<dbReference type="GO" id="GO:0030003">
    <property type="term" value="P:intracellular monoatomic cation homeostasis"/>
    <property type="evidence" value="ECO:0007669"/>
    <property type="project" value="UniProtKB-ARBA"/>
</dbReference>
<dbReference type="Gene3D" id="3.40.1110.10">
    <property type="entry name" value="Calcium-transporting ATPase, cytoplasmic domain N"/>
    <property type="match status" value="1"/>
</dbReference>
<dbReference type="InterPro" id="IPR056236">
    <property type="entry name" value="HMA_PCA1"/>
</dbReference>
<feature type="region of interest" description="Disordered" evidence="8">
    <location>
        <begin position="261"/>
        <end position="300"/>
    </location>
</feature>
<dbReference type="GO" id="GO:0019829">
    <property type="term" value="F:ATPase-coupled monoatomic cation transmembrane transporter activity"/>
    <property type="evidence" value="ECO:0007669"/>
    <property type="project" value="InterPro"/>
</dbReference>
<protein>
    <submittedName>
        <fullName evidence="11">Copper-translocating P-type ATPase</fullName>
    </submittedName>
</protein>
<dbReference type="NCBIfam" id="TIGR01511">
    <property type="entry name" value="ATPase-IB1_Cu"/>
    <property type="match status" value="1"/>
</dbReference>
<feature type="transmembrane region" description="Helical" evidence="7">
    <location>
        <begin position="770"/>
        <end position="791"/>
    </location>
</feature>
<dbReference type="InterPro" id="IPR008250">
    <property type="entry name" value="ATPase_P-typ_transduc_dom_A_sf"/>
</dbReference>
<keyword evidence="12" id="KW-1185">Reference proteome</keyword>
<feature type="compositionally biased region" description="Basic and acidic residues" evidence="8">
    <location>
        <begin position="289"/>
        <end position="300"/>
    </location>
</feature>
<dbReference type="Pfam" id="PF00122">
    <property type="entry name" value="E1-E2_ATPase"/>
    <property type="match status" value="1"/>
</dbReference>
<dbReference type="InterPro" id="IPR036412">
    <property type="entry name" value="HAD-like_sf"/>
</dbReference>
<feature type="transmembrane region" description="Helical" evidence="7">
    <location>
        <begin position="549"/>
        <end position="567"/>
    </location>
</feature>
<dbReference type="SUPFAM" id="SSF55008">
    <property type="entry name" value="HMA, heavy metal-associated domain"/>
    <property type="match status" value="1"/>
</dbReference>
<sequence>MACGSGCCGPPQNGEQAASPPNTAQPATSTNQENDDGGSCCAPDSKDDDNCKDSCCEDDNASSADEKPTAAPNGCQSGCCGERAENGASMPNSDSQLSGNNGQESCVPTAVVADSNSGGPSQAHEDGTSPSAPECCDGTIVPCCDDSCLDRLALRACESEKKPDAVVQQSPVAYASTISLNSSKCHGVEDDKPCGYHKRVTRDHYATTLAALGCICRALLALGQESCCAPKQRSSIDRKRSSKRSSSRSSGSIVLSGHSFDSCCKRSGSSSSHGHSLTRRRSHGRAQQHGHEHGHEHGDLHGAEAHHVQPRGGCCGDSSTKDCGTKTKVASYADSCCGDDDEEIGPVSVDPGFGAVNPGASADIEKGHAGYEHIVLSVAGMTCTGCATKLKKTLGALAQVRNPKAIMVLSRAEFDLDPRFGTLEEVMSHLARASEFKCDVAKLEQFGFDVSVPDASTFIEEPRPSGVTDVTILDKKTVHITYDPEVAKARDLADKGWRYPLKLAELRPDPALAANNRHVHSMGWKTLLSVILTIPVLVMAWAPLPENEIAYGSASLALATIVQVVIAGEFYTKALKSLIFSQMVEMDLLIVLSTSAAYIFSVISFAYLAAGQPLSTGNFFETSTLLVTLIMLGRYVAALARQKAVESISIRSLQASIATIVGKDGSARDIDTRLLQYGDIFKVAPDSTIPTDGTVIEGTSEVNESMITGESQPVEKRVKSHVIAGTINGSGTLHVRLSRLPGRNTISAIAELVDKAKASQPKIQLLADKVASYFVPLILTLMLITFGAWIGTGIKSQGLSVSEAAIQAVTYAITVLIVSCPCAIGLAVPMVVVIGTGVAAKHGVVFKESNAIEIAHKTSHVVFDKTGTLTEGKLSVDFEKHDDRTDADIAKALLLGLVKDIKHPVSVAIANHLKSKGVTPALVSGIKALPGKGVEGKSSSGYTIRAGNSRWLGLGQNEHVQRVLSRSLTAFCFTVDNKVAAIYGLKDTVRTDAFDTVQQLQARGIAVHLVSGDDEAAVRALAVDLKIAESNVRGRCSPADKQKYIQTLRGMDDSEDSPDSNTKKHKSSPVVVFCGDGTNDAVALAQATIGVAIQHADDKGIGADVAKSAADIILATPRLGGILTLINVSKKSVTRIWLNFAWSFIYNIFAILLGAGAFTSLNNVRIPPEYAGLGEIVSVLPVIAMAVQLRWEKV</sequence>
<dbReference type="InterPro" id="IPR044492">
    <property type="entry name" value="P_typ_ATPase_HD_dom"/>
</dbReference>
<dbReference type="Gene3D" id="2.70.150.10">
    <property type="entry name" value="Calcium-transporting ATPase, cytoplasmic transduction domain A"/>
    <property type="match status" value="1"/>
</dbReference>
<gene>
    <name evidence="11" type="ORF">B0T16DRAFT_463367</name>
</gene>